<dbReference type="GO" id="GO:0016872">
    <property type="term" value="F:intramolecular lyase activity"/>
    <property type="evidence" value="ECO:0007669"/>
    <property type="project" value="InterPro"/>
</dbReference>
<dbReference type="Pfam" id="PF16036">
    <property type="entry name" value="Chalcone_3"/>
    <property type="match status" value="1"/>
</dbReference>
<dbReference type="SUPFAM" id="SSF54626">
    <property type="entry name" value="Chalcone isomerase"/>
    <property type="match status" value="1"/>
</dbReference>
<sequence>MAKIAGFPAMPCLAPIVRCRRPPRMIGSSLRKAAFAALVALAWSPAWGMTLDGVGMPDSLQLQGQPLRLNGMGVRSFTLLHIRGYVAGLYVPAPTHDPAALLAEPGPKVLKIQFVRQASVGRVQDEYQRGHRLNCVPHCSATEEAAFEQLLGTARPVKSGDITSFVFMPKQLDVMFNDSRIATIPGAEFSHHLLASFLGEQPPTVPLRDGLLGLTTQ</sequence>
<accession>A0A5R9J3J0</accession>
<comment type="caution">
    <text evidence="2">The sequence shown here is derived from an EMBL/GenBank/DDBJ whole genome shotgun (WGS) entry which is preliminary data.</text>
</comment>
<feature type="domain" description="Chalcone isomerase" evidence="1">
    <location>
        <begin position="50"/>
        <end position="213"/>
    </location>
</feature>
<dbReference type="InterPro" id="IPR036298">
    <property type="entry name" value="Chalcone_isomerase_sf"/>
</dbReference>
<dbReference type="OrthoDB" id="270742at2"/>
<proteinExistence type="predicted"/>
<dbReference type="AlphaFoldDB" id="A0A5R9J3J0"/>
<evidence type="ECO:0000313" key="2">
    <source>
        <dbReference type="EMBL" id="TLU72190.1"/>
    </source>
</evidence>
<dbReference type="InterPro" id="IPR016087">
    <property type="entry name" value="Chalcone_isomerase"/>
</dbReference>
<dbReference type="Gene3D" id="3.50.70.10">
    <property type="match status" value="1"/>
</dbReference>
<keyword evidence="3" id="KW-1185">Reference proteome</keyword>
<name>A0A5R9J3J0_9PROT</name>
<organism evidence="2 3">
    <name type="scientific">Lichenicoccus roseus</name>
    <dbReference type="NCBI Taxonomy" id="2683649"/>
    <lineage>
        <taxon>Bacteria</taxon>
        <taxon>Pseudomonadati</taxon>
        <taxon>Pseudomonadota</taxon>
        <taxon>Alphaproteobacteria</taxon>
        <taxon>Acetobacterales</taxon>
        <taxon>Acetobacteraceae</taxon>
        <taxon>Lichenicoccus</taxon>
    </lineage>
</organism>
<reference evidence="2 3" key="1">
    <citation type="submission" date="2019-05" db="EMBL/GenBank/DDBJ databases">
        <authorList>
            <person name="Pankratov T."/>
            <person name="Grouzdev D."/>
        </authorList>
    </citation>
    <scope>NUCLEOTIDE SEQUENCE [LARGE SCALE GENOMIC DNA]</scope>
    <source>
        <strain evidence="2 3">KEBCLARHB70R</strain>
    </source>
</reference>
<dbReference type="Proteomes" id="UP000305654">
    <property type="component" value="Unassembled WGS sequence"/>
</dbReference>
<evidence type="ECO:0000259" key="1">
    <source>
        <dbReference type="Pfam" id="PF16036"/>
    </source>
</evidence>
<gene>
    <name evidence="2" type="ORF">FE263_13835</name>
</gene>
<evidence type="ECO:0000313" key="3">
    <source>
        <dbReference type="Proteomes" id="UP000305654"/>
    </source>
</evidence>
<dbReference type="InterPro" id="IPR016088">
    <property type="entry name" value="Chalcone_isomerase_3-sand"/>
</dbReference>
<protein>
    <recommendedName>
        <fullName evidence="1">Chalcone isomerase domain-containing protein</fullName>
    </recommendedName>
</protein>
<dbReference type="EMBL" id="VCDI01000004">
    <property type="protein sequence ID" value="TLU72190.1"/>
    <property type="molecule type" value="Genomic_DNA"/>
</dbReference>